<dbReference type="EMBL" id="CAAALY010005520">
    <property type="protein sequence ID" value="VEL09123.1"/>
    <property type="molecule type" value="Genomic_DNA"/>
</dbReference>
<sequence>STYYFCHYPLVLLNVHFASYIKLVSFNVSPAIVLNNDWFNVLQLCLVASSVGASFVNIRFQLSSLPGPWGPDHLTLNFNEIRQLGAYFCLLINDPQNPPSSTRLASFEAFTHLASILPVYLNLETCPPALNISTVQIERGLRPADLFNGLKRLIGLAQPSNQSGSPSDTTAGVSELAVTETPSQLKCPTISPEIVTDKPSSNPTALLAGI</sequence>
<dbReference type="AlphaFoldDB" id="A0A3S5CC89"/>
<name>A0A3S5CC89_9PLAT</name>
<feature type="non-terminal residue" evidence="1">
    <location>
        <position position="1"/>
    </location>
</feature>
<gene>
    <name evidence="1" type="ORF">PXEA_LOCUS2563</name>
</gene>
<organism evidence="1 2">
    <name type="scientific">Protopolystoma xenopodis</name>
    <dbReference type="NCBI Taxonomy" id="117903"/>
    <lineage>
        <taxon>Eukaryota</taxon>
        <taxon>Metazoa</taxon>
        <taxon>Spiralia</taxon>
        <taxon>Lophotrochozoa</taxon>
        <taxon>Platyhelminthes</taxon>
        <taxon>Monogenea</taxon>
        <taxon>Polyopisthocotylea</taxon>
        <taxon>Polystomatidea</taxon>
        <taxon>Polystomatidae</taxon>
        <taxon>Protopolystoma</taxon>
    </lineage>
</organism>
<accession>A0A3S5CC89</accession>
<keyword evidence="2" id="KW-1185">Reference proteome</keyword>
<evidence type="ECO:0000313" key="1">
    <source>
        <dbReference type="EMBL" id="VEL09123.1"/>
    </source>
</evidence>
<proteinExistence type="predicted"/>
<protein>
    <submittedName>
        <fullName evidence="1">Uncharacterized protein</fullName>
    </submittedName>
</protein>
<evidence type="ECO:0000313" key="2">
    <source>
        <dbReference type="Proteomes" id="UP000784294"/>
    </source>
</evidence>
<dbReference type="Proteomes" id="UP000784294">
    <property type="component" value="Unassembled WGS sequence"/>
</dbReference>
<comment type="caution">
    <text evidence="1">The sequence shown here is derived from an EMBL/GenBank/DDBJ whole genome shotgun (WGS) entry which is preliminary data.</text>
</comment>
<reference evidence="1" key="1">
    <citation type="submission" date="2018-11" db="EMBL/GenBank/DDBJ databases">
        <authorList>
            <consortium name="Pathogen Informatics"/>
        </authorList>
    </citation>
    <scope>NUCLEOTIDE SEQUENCE</scope>
</reference>